<dbReference type="GO" id="GO:0046872">
    <property type="term" value="F:metal ion binding"/>
    <property type="evidence" value="ECO:0007669"/>
    <property type="project" value="UniProtKB-UniRule"/>
</dbReference>
<keyword evidence="4" id="KW-0378">Hydrolase</keyword>
<organism evidence="12 13">
    <name type="scientific">Knufia fluminis</name>
    <dbReference type="NCBI Taxonomy" id="191047"/>
    <lineage>
        <taxon>Eukaryota</taxon>
        <taxon>Fungi</taxon>
        <taxon>Dikarya</taxon>
        <taxon>Ascomycota</taxon>
        <taxon>Pezizomycotina</taxon>
        <taxon>Eurotiomycetes</taxon>
        <taxon>Chaetothyriomycetidae</taxon>
        <taxon>Chaetothyriales</taxon>
        <taxon>Trichomeriaceae</taxon>
        <taxon>Knufia</taxon>
    </lineage>
</organism>
<dbReference type="Pfam" id="PF08772">
    <property type="entry name" value="Zn_ribbon_NOB1"/>
    <property type="match status" value="1"/>
</dbReference>
<feature type="region of interest" description="Disordered" evidence="9">
    <location>
        <begin position="337"/>
        <end position="359"/>
    </location>
</feature>
<dbReference type="InterPro" id="IPR039907">
    <property type="entry name" value="NOB1"/>
</dbReference>
<dbReference type="GO" id="GO:0030490">
    <property type="term" value="P:maturation of SSU-rRNA"/>
    <property type="evidence" value="ECO:0007669"/>
    <property type="project" value="TreeGrafter"/>
</dbReference>
<comment type="subcellular location">
    <subcellularLocation>
        <location evidence="7">Nucleus</location>
        <location evidence="7">Nucleolus</location>
    </subcellularLocation>
</comment>
<evidence type="ECO:0000256" key="2">
    <source>
        <dbReference type="ARBA" id="ARBA00022722"/>
    </source>
</evidence>
<feature type="region of interest" description="Disordered" evidence="9">
    <location>
        <begin position="112"/>
        <end position="148"/>
    </location>
</feature>
<feature type="compositionally biased region" description="Basic and acidic residues" evidence="9">
    <location>
        <begin position="129"/>
        <end position="148"/>
    </location>
</feature>
<dbReference type="PIRSF" id="PIRSF037125">
    <property type="entry name" value="D-site_20S_pre-rRNA_nuclease"/>
    <property type="match status" value="1"/>
</dbReference>
<evidence type="ECO:0000313" key="13">
    <source>
        <dbReference type="Proteomes" id="UP001316803"/>
    </source>
</evidence>
<keyword evidence="5 7" id="KW-0862">Zinc</keyword>
<dbReference type="InterPro" id="IPR036283">
    <property type="entry name" value="NOB1_Zf-like_sf"/>
</dbReference>
<dbReference type="GO" id="GO:0005730">
    <property type="term" value="C:nucleolus"/>
    <property type="evidence" value="ECO:0007669"/>
    <property type="project" value="UniProtKB-SubCell"/>
</dbReference>
<dbReference type="PANTHER" id="PTHR12814:SF2">
    <property type="entry name" value="RNA-BINDING PROTEIN NOB1"/>
    <property type="match status" value="1"/>
</dbReference>
<dbReference type="Gene3D" id="3.40.50.1010">
    <property type="entry name" value="5'-nuclease"/>
    <property type="match status" value="1"/>
</dbReference>
<evidence type="ECO:0000256" key="5">
    <source>
        <dbReference type="ARBA" id="ARBA00022833"/>
    </source>
</evidence>
<keyword evidence="12" id="KW-0255">Endonuclease</keyword>
<keyword evidence="3 7" id="KW-0479">Metal-binding</keyword>
<feature type="binding site" evidence="8">
    <location>
        <position position="281"/>
    </location>
    <ligand>
        <name>Zn(2+)</name>
        <dbReference type="ChEBI" id="CHEBI:29105"/>
    </ligand>
</feature>
<feature type="region of interest" description="Disordered" evidence="9">
    <location>
        <begin position="375"/>
        <end position="418"/>
    </location>
</feature>
<keyword evidence="2" id="KW-0540">Nuclease</keyword>
<evidence type="ECO:0000259" key="11">
    <source>
        <dbReference type="Pfam" id="PF17146"/>
    </source>
</evidence>
<evidence type="ECO:0000313" key="12">
    <source>
        <dbReference type="EMBL" id="KAK5951032.1"/>
    </source>
</evidence>
<dbReference type="Proteomes" id="UP001316803">
    <property type="component" value="Unassembled WGS sequence"/>
</dbReference>
<feature type="binding site" evidence="8">
    <location>
        <position position="296"/>
    </location>
    <ligand>
        <name>Zn(2+)</name>
        <dbReference type="ChEBI" id="CHEBI:29105"/>
    </ligand>
</feature>
<feature type="binding site" evidence="8">
    <location>
        <position position="293"/>
    </location>
    <ligand>
        <name>Zn(2+)</name>
        <dbReference type="ChEBI" id="CHEBI:29105"/>
    </ligand>
</feature>
<comment type="similarity">
    <text evidence="1 7">Belongs to the NOB1 family.</text>
</comment>
<sequence>MALAVEAKPVHTILLDASPILLNTPSISTLRATCTTLVTTAAVISEIRGEEARNRFETLYKPFVEIRQPKPESVKFVRDFARRTGDLAVLSGTDIEVLALAYDLECERNGGDWRLRNVPGQKRVNGKPPVKEESGKDTKEDEAPKDGDITVEQVTQTLQESAIEPSTDSAEAVADVVPQTEAEILDDNTGEDEQVPGLVEDESADSDEGWITPSNIKRKQAKDERGADTSDSVQKTLQVATMTGDFAMQNVLLQINLNLLSTKTCKRISNIKQTLFRCHACFQTTKDMSKQFCPRCGKPTLTRVSCTTNDKGEVKLHLKSNFQWNNRGNVYSVPKPTAGNANQKWKGPKTGGGQGGWGNDLMLAEDQKEYIRAVNSQKRSKQKDLMDEDSLPSILTGDRSHSGRIQVGAGRAINSRKR</sequence>
<protein>
    <recommendedName>
        <fullName evidence="7">20S-pre-rRNA D-site endonuclease NOB1</fullName>
    </recommendedName>
</protein>
<dbReference type="EMBL" id="JAKLMC020000022">
    <property type="protein sequence ID" value="KAK5951032.1"/>
    <property type="molecule type" value="Genomic_DNA"/>
</dbReference>
<dbReference type="InterPro" id="IPR033411">
    <property type="entry name" value="Ribonuclease_PIN"/>
</dbReference>
<dbReference type="GO" id="GO:0016787">
    <property type="term" value="F:hydrolase activity"/>
    <property type="evidence" value="ECO:0007669"/>
    <property type="project" value="UniProtKB-KW"/>
</dbReference>
<evidence type="ECO:0000256" key="8">
    <source>
        <dbReference type="PIRSR" id="PIRSR037125-1"/>
    </source>
</evidence>
<feature type="compositionally biased region" description="Acidic residues" evidence="9">
    <location>
        <begin position="183"/>
        <end position="208"/>
    </location>
</feature>
<evidence type="ECO:0000256" key="1">
    <source>
        <dbReference type="ARBA" id="ARBA00005858"/>
    </source>
</evidence>
<dbReference type="InterPro" id="IPR017117">
    <property type="entry name" value="Nob1_euk"/>
</dbReference>
<evidence type="ECO:0000256" key="4">
    <source>
        <dbReference type="ARBA" id="ARBA00022801"/>
    </source>
</evidence>
<dbReference type="GO" id="GO:0005737">
    <property type="term" value="C:cytoplasm"/>
    <property type="evidence" value="ECO:0007669"/>
    <property type="project" value="UniProtKB-ARBA"/>
</dbReference>
<gene>
    <name evidence="12" type="primary">nob1</name>
    <name evidence="12" type="ORF">OHC33_007785</name>
</gene>
<comment type="caution">
    <text evidence="12">The sequence shown here is derived from an EMBL/GenBank/DDBJ whole genome shotgun (WGS) entry which is preliminary data.</text>
</comment>
<proteinExistence type="inferred from homology"/>
<dbReference type="FunFam" id="3.40.50.1010:FF:000020">
    <property type="entry name" value="20S-pre-rRNA D-site endonuclease NOB1"/>
    <property type="match status" value="1"/>
</dbReference>
<dbReference type="GO" id="GO:0030688">
    <property type="term" value="C:preribosome, small subunit precursor"/>
    <property type="evidence" value="ECO:0007669"/>
    <property type="project" value="TreeGrafter"/>
</dbReference>
<dbReference type="CDD" id="cd09876">
    <property type="entry name" value="PIN_Nob1-like"/>
    <property type="match status" value="1"/>
</dbReference>
<dbReference type="PANTHER" id="PTHR12814">
    <property type="entry name" value="RNA-BINDING PROTEIN NOB1"/>
    <property type="match status" value="1"/>
</dbReference>
<evidence type="ECO:0000256" key="7">
    <source>
        <dbReference type="PIRNR" id="PIRNR037125"/>
    </source>
</evidence>
<name>A0AAN8I2C9_9EURO</name>
<dbReference type="Gene3D" id="6.20.210.10">
    <property type="entry name" value="Nin one binding (NOB1), Zn-ribbon-like"/>
    <property type="match status" value="1"/>
</dbReference>
<feature type="compositionally biased region" description="Gly residues" evidence="9">
    <location>
        <begin position="349"/>
        <end position="358"/>
    </location>
</feature>
<accession>A0AAN8I2C9</accession>
<dbReference type="AlphaFoldDB" id="A0AAN8I2C9"/>
<evidence type="ECO:0000256" key="6">
    <source>
        <dbReference type="ARBA" id="ARBA00023242"/>
    </source>
</evidence>
<keyword evidence="6 7" id="KW-0539">Nucleus</keyword>
<dbReference type="Pfam" id="PF17146">
    <property type="entry name" value="PIN_6"/>
    <property type="match status" value="1"/>
</dbReference>
<evidence type="ECO:0000256" key="3">
    <source>
        <dbReference type="ARBA" id="ARBA00022723"/>
    </source>
</evidence>
<evidence type="ECO:0000256" key="9">
    <source>
        <dbReference type="SAM" id="MobiDB-lite"/>
    </source>
</evidence>
<feature type="domain" description="Ribonuclease PIN" evidence="11">
    <location>
        <begin position="13"/>
        <end position="104"/>
    </location>
</feature>
<comment type="function">
    <text evidence="7">Required for the synthesis of 40S ribosome subunits. Has a role in processing 20S pre-rRNA into the mature 18S rRNA, where it is required for cleavage at the 3' end of the mature 18S rRNA (D-site). Accompanies the 20S pre-rRNA from the nucleus to the cytoplasm.</text>
</comment>
<evidence type="ECO:0000259" key="10">
    <source>
        <dbReference type="Pfam" id="PF08772"/>
    </source>
</evidence>
<reference evidence="12 13" key="1">
    <citation type="submission" date="2022-12" db="EMBL/GenBank/DDBJ databases">
        <title>Genomic features and morphological characterization of a novel Knufia sp. strain isolated from spacecraft assembly facility.</title>
        <authorList>
            <person name="Teixeira M."/>
            <person name="Chander A.M."/>
            <person name="Stajich J.E."/>
            <person name="Venkateswaran K."/>
        </authorList>
    </citation>
    <scope>NUCLEOTIDE SEQUENCE [LARGE SCALE GENOMIC DNA]</scope>
    <source>
        <strain evidence="12 13">FJI-L2-BK-P2</strain>
    </source>
</reference>
<feature type="domain" description="Nin one binding (NOB1) Zn-ribbon-like" evidence="10">
    <location>
        <begin position="268"/>
        <end position="339"/>
    </location>
</feature>
<feature type="region of interest" description="Disordered" evidence="9">
    <location>
        <begin position="182"/>
        <end position="230"/>
    </location>
</feature>
<keyword evidence="13" id="KW-1185">Reference proteome</keyword>
<dbReference type="InterPro" id="IPR014881">
    <property type="entry name" value="NOB1_Zn-bd"/>
</dbReference>
<feature type="binding site" evidence="8">
    <location>
        <position position="278"/>
    </location>
    <ligand>
        <name>Zn(2+)</name>
        <dbReference type="ChEBI" id="CHEBI:29105"/>
    </ligand>
</feature>
<dbReference type="SUPFAM" id="SSF144206">
    <property type="entry name" value="NOB1 zinc finger-like"/>
    <property type="match status" value="1"/>
</dbReference>
<dbReference type="GO" id="GO:0004521">
    <property type="term" value="F:RNA endonuclease activity"/>
    <property type="evidence" value="ECO:0007669"/>
    <property type="project" value="UniProtKB-UniRule"/>
</dbReference>